<keyword evidence="3" id="KW-1185">Reference proteome</keyword>
<dbReference type="Gene3D" id="2.20.130.10">
    <property type="entry name" value="CAC2371-like domains"/>
    <property type="match status" value="1"/>
</dbReference>
<dbReference type="AlphaFoldDB" id="A0A6P0HHS1"/>
<feature type="domain" description="Methyltransferase" evidence="1">
    <location>
        <begin position="42"/>
        <end position="131"/>
    </location>
</feature>
<evidence type="ECO:0000313" key="2">
    <source>
        <dbReference type="EMBL" id="NEN77804.1"/>
    </source>
</evidence>
<dbReference type="InterPro" id="IPR050508">
    <property type="entry name" value="Methyltransf_Superfamily"/>
</dbReference>
<accession>A0A6P0HHS1</accession>
<keyword evidence="2" id="KW-0808">Transferase</keyword>
<dbReference type="GO" id="GO:0032259">
    <property type="term" value="P:methylation"/>
    <property type="evidence" value="ECO:0007669"/>
    <property type="project" value="UniProtKB-KW"/>
</dbReference>
<evidence type="ECO:0000259" key="1">
    <source>
        <dbReference type="Pfam" id="PF13649"/>
    </source>
</evidence>
<keyword evidence="2" id="KW-0489">Methyltransferase</keyword>
<dbReference type="PANTHER" id="PTHR42912">
    <property type="entry name" value="METHYLTRANSFERASE"/>
    <property type="match status" value="1"/>
</dbReference>
<protein>
    <submittedName>
        <fullName evidence="2">Class I SAM-dependent methyltransferase</fullName>
    </submittedName>
</protein>
<organism evidence="2 3">
    <name type="scientific">Nocardioides zeae</name>
    <dbReference type="NCBI Taxonomy" id="1457234"/>
    <lineage>
        <taxon>Bacteria</taxon>
        <taxon>Bacillati</taxon>
        <taxon>Actinomycetota</taxon>
        <taxon>Actinomycetes</taxon>
        <taxon>Propionibacteriales</taxon>
        <taxon>Nocardioidaceae</taxon>
        <taxon>Nocardioides</taxon>
    </lineage>
</organism>
<gene>
    <name evidence="2" type="ORF">G3T38_05885</name>
</gene>
<sequence>MFSESADLYDLVYEGAGKDYEAEFAHLLGLLRDRLPGARTLLDVACGTGKHLALLADELSCTGVDLDPGLLAVATGRCPRAELVVGDMRTFDLGRTFDIVTCLFGSVGYMLTLDDLGRAIATMARHVRPGGLLVVETCNAPTEWSTDLVGTVVVERPGFSAVRMGSSTRHGRVAEVELQYLIGSAASGIEHVVEHHALGLFTEEEYAEAFRTAGLAVERAPSGPFPRRILVGRAPEVPA</sequence>
<dbReference type="SUPFAM" id="SSF53335">
    <property type="entry name" value="S-adenosyl-L-methionine-dependent methyltransferases"/>
    <property type="match status" value="1"/>
</dbReference>
<proteinExistence type="predicted"/>
<dbReference type="Proteomes" id="UP000468687">
    <property type="component" value="Unassembled WGS sequence"/>
</dbReference>
<dbReference type="InterPro" id="IPR041698">
    <property type="entry name" value="Methyltransf_25"/>
</dbReference>
<dbReference type="RefSeq" id="WP_163771167.1">
    <property type="nucleotide sequence ID" value="NZ_JAAGXA010000003.1"/>
</dbReference>
<evidence type="ECO:0000313" key="3">
    <source>
        <dbReference type="Proteomes" id="UP000468687"/>
    </source>
</evidence>
<dbReference type="CDD" id="cd02440">
    <property type="entry name" value="AdoMet_MTases"/>
    <property type="match status" value="1"/>
</dbReference>
<dbReference type="Pfam" id="PF13649">
    <property type="entry name" value="Methyltransf_25"/>
    <property type="match status" value="1"/>
</dbReference>
<name>A0A6P0HHS1_9ACTN</name>
<dbReference type="InterPro" id="IPR029063">
    <property type="entry name" value="SAM-dependent_MTases_sf"/>
</dbReference>
<reference evidence="2 3" key="1">
    <citation type="journal article" date="2014" name="Int. J. Syst. Evol. Microbiol.">
        <title>Nocardioides zeae sp. nov., isolated from the stem of Zea mays.</title>
        <authorList>
            <person name="Glaeser S.P."/>
            <person name="McInroy J.A."/>
            <person name="Busse H.J."/>
            <person name="Kampfer P."/>
        </authorList>
    </citation>
    <scope>NUCLEOTIDE SEQUENCE [LARGE SCALE GENOMIC DNA]</scope>
    <source>
        <strain evidence="2 3">JCM 30728</strain>
    </source>
</reference>
<dbReference type="GO" id="GO:0008168">
    <property type="term" value="F:methyltransferase activity"/>
    <property type="evidence" value="ECO:0007669"/>
    <property type="project" value="UniProtKB-KW"/>
</dbReference>
<comment type="caution">
    <text evidence="2">The sequence shown here is derived from an EMBL/GenBank/DDBJ whole genome shotgun (WGS) entry which is preliminary data.</text>
</comment>
<dbReference type="Gene3D" id="3.40.50.150">
    <property type="entry name" value="Vaccinia Virus protein VP39"/>
    <property type="match status" value="1"/>
</dbReference>
<dbReference type="EMBL" id="JAAGXA010000003">
    <property type="protein sequence ID" value="NEN77804.1"/>
    <property type="molecule type" value="Genomic_DNA"/>
</dbReference>